<keyword evidence="3" id="KW-1185">Reference proteome</keyword>
<comment type="caution">
    <text evidence="2">The sequence shown here is derived from an EMBL/GenBank/DDBJ whole genome shotgun (WGS) entry which is preliminary data.</text>
</comment>
<dbReference type="Proteomes" id="UP001396334">
    <property type="component" value="Unassembled WGS sequence"/>
</dbReference>
<gene>
    <name evidence="2" type="ORF">V6N11_052777</name>
</gene>
<feature type="compositionally biased region" description="Basic and acidic residues" evidence="1">
    <location>
        <begin position="70"/>
        <end position="79"/>
    </location>
</feature>
<accession>A0ABR2UBB6</accession>
<protein>
    <submittedName>
        <fullName evidence="2">Uncharacterized protein</fullName>
    </submittedName>
</protein>
<feature type="compositionally biased region" description="Polar residues" evidence="1">
    <location>
        <begin position="54"/>
        <end position="69"/>
    </location>
</feature>
<dbReference type="EMBL" id="JBBPBN010000001">
    <property type="protein sequence ID" value="KAK9046907.1"/>
    <property type="molecule type" value="Genomic_DNA"/>
</dbReference>
<sequence>MKAGDYSETPNDKPLPLSTVLGDDAPSINVKSKVINDVDTMISKSHEKRDVESPSGTPLQETIVNLSDISQRDISKNSKLEQGAS</sequence>
<feature type="region of interest" description="Disordered" evidence="1">
    <location>
        <begin position="1"/>
        <end position="24"/>
    </location>
</feature>
<name>A0ABR2UBB6_9ROSI</name>
<proteinExistence type="predicted"/>
<reference evidence="2 3" key="1">
    <citation type="journal article" date="2024" name="G3 (Bethesda)">
        <title>Genome assembly of Hibiscus sabdariffa L. provides insights into metabolisms of medicinal natural products.</title>
        <authorList>
            <person name="Kim T."/>
        </authorList>
    </citation>
    <scope>NUCLEOTIDE SEQUENCE [LARGE SCALE GENOMIC DNA]</scope>
    <source>
        <strain evidence="2">TK-2024</strain>
        <tissue evidence="2">Old leaves</tissue>
    </source>
</reference>
<evidence type="ECO:0000256" key="1">
    <source>
        <dbReference type="SAM" id="MobiDB-lite"/>
    </source>
</evidence>
<organism evidence="2 3">
    <name type="scientific">Hibiscus sabdariffa</name>
    <name type="common">roselle</name>
    <dbReference type="NCBI Taxonomy" id="183260"/>
    <lineage>
        <taxon>Eukaryota</taxon>
        <taxon>Viridiplantae</taxon>
        <taxon>Streptophyta</taxon>
        <taxon>Embryophyta</taxon>
        <taxon>Tracheophyta</taxon>
        <taxon>Spermatophyta</taxon>
        <taxon>Magnoliopsida</taxon>
        <taxon>eudicotyledons</taxon>
        <taxon>Gunneridae</taxon>
        <taxon>Pentapetalae</taxon>
        <taxon>rosids</taxon>
        <taxon>malvids</taxon>
        <taxon>Malvales</taxon>
        <taxon>Malvaceae</taxon>
        <taxon>Malvoideae</taxon>
        <taxon>Hibiscus</taxon>
    </lineage>
</organism>
<evidence type="ECO:0000313" key="3">
    <source>
        <dbReference type="Proteomes" id="UP001396334"/>
    </source>
</evidence>
<feature type="region of interest" description="Disordered" evidence="1">
    <location>
        <begin position="45"/>
        <end position="85"/>
    </location>
</feature>
<evidence type="ECO:0000313" key="2">
    <source>
        <dbReference type="EMBL" id="KAK9046907.1"/>
    </source>
</evidence>